<proteinExistence type="evidence at transcript level"/>
<dbReference type="EMBL" id="LC088621">
    <property type="protein sequence ID" value="BAV58309.1"/>
    <property type="molecule type" value="mRNA"/>
</dbReference>
<protein>
    <submittedName>
        <fullName evidence="1">Uncharacterized protein</fullName>
    </submittedName>
</protein>
<dbReference type="AlphaFoldDB" id="A0A1C9ZPT4"/>
<organism evidence="1">
    <name type="scientific">Ulva partita</name>
    <dbReference type="NCBI Taxonomy" id="1605170"/>
    <lineage>
        <taxon>Eukaryota</taxon>
        <taxon>Viridiplantae</taxon>
        <taxon>Chlorophyta</taxon>
        <taxon>core chlorophytes</taxon>
        <taxon>Ulvophyceae</taxon>
        <taxon>OUU clade</taxon>
        <taxon>Ulvales</taxon>
        <taxon>Ulvaceae</taxon>
        <taxon>Ulva</taxon>
    </lineage>
</organism>
<evidence type="ECO:0000313" key="1">
    <source>
        <dbReference type="EMBL" id="BAV58309.1"/>
    </source>
</evidence>
<sequence length="56" mass="6165">MARIAAAAVSRCLIGPLQRWRCWCRSAVPTALWLRPAPMAVSRTASRLAVRRGPCC</sequence>
<reference evidence="1" key="1">
    <citation type="submission" date="2015-10" db="EMBL/GenBank/DDBJ databases">
        <title>Evolution of the mating-type locus in an isomorphic haploid-diploid life cycle and isogamy.</title>
        <authorList>
            <person name="Yamazaki T."/>
            <person name="Suzuki R."/>
            <person name="Ichihara K."/>
            <person name="Toyoda A."/>
            <person name="Kuwano K."/>
            <person name="Kawano S."/>
        </authorList>
    </citation>
    <scope>NUCLEOTIDE SEQUENCE</scope>
    <source>
        <strain evidence="1">MGEC-1</strain>
    </source>
</reference>
<name>A0A1C9ZPT4_9CHLO</name>
<gene>
    <name evidence="1" type="primary">7525f</name>
</gene>
<accession>A0A1C9ZPT4</accession>